<accession>A0A084G9N9</accession>
<dbReference type="OMA" id="WVFAGNC"/>
<dbReference type="EMBL" id="JOWA01000089">
    <property type="protein sequence ID" value="KEZ44051.1"/>
    <property type="molecule type" value="Genomic_DNA"/>
</dbReference>
<feature type="chain" id="PRO_5001775499" description="Chitin-binding type-2 domain-containing protein" evidence="2">
    <location>
        <begin position="18"/>
        <end position="96"/>
    </location>
</feature>
<keyword evidence="2" id="KW-0732">Signal</keyword>
<protein>
    <recommendedName>
        <fullName evidence="5">Chitin-binding type-2 domain-containing protein</fullName>
    </recommendedName>
</protein>
<proteinExistence type="predicted"/>
<evidence type="ECO:0000256" key="2">
    <source>
        <dbReference type="SAM" id="SignalP"/>
    </source>
</evidence>
<dbReference type="KEGG" id="sapo:SAPIO_CDS3790"/>
<dbReference type="HOGENOM" id="CLU_186261_0_0_1"/>
<dbReference type="GeneID" id="27722862"/>
<organism evidence="3 4">
    <name type="scientific">Pseudallescheria apiosperma</name>
    <name type="common">Scedosporium apiospermum</name>
    <dbReference type="NCBI Taxonomy" id="563466"/>
    <lineage>
        <taxon>Eukaryota</taxon>
        <taxon>Fungi</taxon>
        <taxon>Dikarya</taxon>
        <taxon>Ascomycota</taxon>
        <taxon>Pezizomycotina</taxon>
        <taxon>Sordariomycetes</taxon>
        <taxon>Hypocreomycetidae</taxon>
        <taxon>Microascales</taxon>
        <taxon>Microascaceae</taxon>
        <taxon>Scedosporium</taxon>
    </lineage>
</organism>
<feature type="region of interest" description="Disordered" evidence="1">
    <location>
        <begin position="19"/>
        <end position="39"/>
    </location>
</feature>
<dbReference type="OrthoDB" id="4611802at2759"/>
<comment type="caution">
    <text evidence="3">The sequence shown here is derived from an EMBL/GenBank/DDBJ whole genome shotgun (WGS) entry which is preliminary data.</text>
</comment>
<feature type="signal peptide" evidence="2">
    <location>
        <begin position="1"/>
        <end position="17"/>
    </location>
</feature>
<evidence type="ECO:0008006" key="5">
    <source>
        <dbReference type="Google" id="ProtNLM"/>
    </source>
</evidence>
<sequence length="96" mass="9700">MKFIPAVIIALAAVAAAAPDDARPPTASPTASPTPSPAACTPGTYACTADARGWQVCDVSGQFVVAGTCPPGTSCVFFRPSLSPYCVPPGFRFPGQ</sequence>
<name>A0A084G9N9_PSEDA</name>
<evidence type="ECO:0000313" key="3">
    <source>
        <dbReference type="EMBL" id="KEZ44051.1"/>
    </source>
</evidence>
<dbReference type="Proteomes" id="UP000028545">
    <property type="component" value="Unassembled WGS sequence"/>
</dbReference>
<evidence type="ECO:0000313" key="4">
    <source>
        <dbReference type="Proteomes" id="UP000028545"/>
    </source>
</evidence>
<gene>
    <name evidence="3" type="ORF">SAPIO_CDS3790</name>
</gene>
<reference evidence="3 4" key="1">
    <citation type="journal article" date="2014" name="Genome Announc.">
        <title>Draft genome sequence of the pathogenic fungus Scedosporium apiospermum.</title>
        <authorList>
            <person name="Vandeputte P."/>
            <person name="Ghamrawi S."/>
            <person name="Rechenmann M."/>
            <person name="Iltis A."/>
            <person name="Giraud S."/>
            <person name="Fleury M."/>
            <person name="Thornton C."/>
            <person name="Delhaes L."/>
            <person name="Meyer W."/>
            <person name="Papon N."/>
            <person name="Bouchara J.P."/>
        </authorList>
    </citation>
    <scope>NUCLEOTIDE SEQUENCE [LARGE SCALE GENOMIC DNA]</scope>
    <source>
        <strain evidence="3 4">IHEM 14462</strain>
    </source>
</reference>
<dbReference type="RefSeq" id="XP_016643850.1">
    <property type="nucleotide sequence ID" value="XM_016786507.1"/>
</dbReference>
<evidence type="ECO:0000256" key="1">
    <source>
        <dbReference type="SAM" id="MobiDB-lite"/>
    </source>
</evidence>
<dbReference type="AlphaFoldDB" id="A0A084G9N9"/>
<keyword evidence="4" id="KW-1185">Reference proteome</keyword>
<dbReference type="VEuPathDB" id="FungiDB:SAPIO_CDS3790"/>